<dbReference type="Pfam" id="PF12770">
    <property type="entry name" value="CHAT"/>
    <property type="match status" value="1"/>
</dbReference>
<feature type="region of interest" description="Disordered" evidence="1">
    <location>
        <begin position="974"/>
        <end position="998"/>
    </location>
</feature>
<dbReference type="PANTHER" id="PTHR47691">
    <property type="entry name" value="REGULATOR-RELATED"/>
    <property type="match status" value="1"/>
</dbReference>
<gene>
    <name evidence="3" type="ORF">PHPALM_9534</name>
</gene>
<accession>A0A2P4Y715</accession>
<protein>
    <recommendedName>
        <fullName evidence="2">SAM domain-containing protein</fullName>
    </recommendedName>
</protein>
<dbReference type="SUPFAM" id="SSF47769">
    <property type="entry name" value="SAM/Pointed domain"/>
    <property type="match status" value="1"/>
</dbReference>
<feature type="compositionally biased region" description="Polar residues" evidence="1">
    <location>
        <begin position="974"/>
        <end position="988"/>
    </location>
</feature>
<feature type="domain" description="SAM" evidence="2">
    <location>
        <begin position="10"/>
        <end position="74"/>
    </location>
</feature>
<evidence type="ECO:0000313" key="4">
    <source>
        <dbReference type="Proteomes" id="UP000237271"/>
    </source>
</evidence>
<dbReference type="Pfam" id="PF05729">
    <property type="entry name" value="NACHT"/>
    <property type="match status" value="1"/>
</dbReference>
<feature type="region of interest" description="Disordered" evidence="1">
    <location>
        <begin position="934"/>
        <end position="955"/>
    </location>
</feature>
<dbReference type="InterPro" id="IPR013761">
    <property type="entry name" value="SAM/pointed_sf"/>
</dbReference>
<dbReference type="EMBL" id="NCKW01005070">
    <property type="protein sequence ID" value="POM73603.1"/>
    <property type="molecule type" value="Genomic_DNA"/>
</dbReference>
<proteinExistence type="predicted"/>
<name>A0A2P4Y715_9STRA</name>
<evidence type="ECO:0000256" key="1">
    <source>
        <dbReference type="SAM" id="MobiDB-lite"/>
    </source>
</evidence>
<dbReference type="OrthoDB" id="69300at2759"/>
<evidence type="ECO:0000259" key="2">
    <source>
        <dbReference type="PROSITE" id="PS50105"/>
    </source>
</evidence>
<comment type="caution">
    <text evidence="3">The sequence shown here is derived from an EMBL/GenBank/DDBJ whole genome shotgun (WGS) entry which is preliminary data.</text>
</comment>
<dbReference type="InterPro" id="IPR024983">
    <property type="entry name" value="CHAT_dom"/>
</dbReference>
<dbReference type="SMART" id="SM00454">
    <property type="entry name" value="SAM"/>
    <property type="match status" value="1"/>
</dbReference>
<evidence type="ECO:0000313" key="3">
    <source>
        <dbReference type="EMBL" id="POM73603.1"/>
    </source>
</evidence>
<dbReference type="PRINTS" id="PR00364">
    <property type="entry name" value="DISEASERSIST"/>
</dbReference>
<organism evidence="3 4">
    <name type="scientific">Phytophthora palmivora</name>
    <dbReference type="NCBI Taxonomy" id="4796"/>
    <lineage>
        <taxon>Eukaryota</taxon>
        <taxon>Sar</taxon>
        <taxon>Stramenopiles</taxon>
        <taxon>Oomycota</taxon>
        <taxon>Peronosporomycetes</taxon>
        <taxon>Peronosporales</taxon>
        <taxon>Peronosporaceae</taxon>
        <taxon>Phytophthora</taxon>
    </lineage>
</organism>
<feature type="compositionally biased region" description="Polar residues" evidence="1">
    <location>
        <begin position="944"/>
        <end position="955"/>
    </location>
</feature>
<dbReference type="InterPro" id="IPR027417">
    <property type="entry name" value="P-loop_NTPase"/>
</dbReference>
<dbReference type="PANTHER" id="PTHR47691:SF3">
    <property type="entry name" value="HTH-TYPE TRANSCRIPTIONAL REGULATOR RV0890C-RELATED"/>
    <property type="match status" value="1"/>
</dbReference>
<dbReference type="Proteomes" id="UP000237271">
    <property type="component" value="Unassembled WGS sequence"/>
</dbReference>
<reference evidence="3 4" key="1">
    <citation type="journal article" date="2017" name="Genome Biol. Evol.">
        <title>Phytophthora megakarya and P. palmivora, closely related causal agents of cacao black pod rot, underwent increases in genome sizes and gene numbers by different mechanisms.</title>
        <authorList>
            <person name="Ali S.S."/>
            <person name="Shao J."/>
            <person name="Lary D.J."/>
            <person name="Kronmiller B."/>
            <person name="Shen D."/>
            <person name="Strem M.D."/>
            <person name="Amoako-Attah I."/>
            <person name="Akrofi A.Y."/>
            <person name="Begoude B.A."/>
            <person name="Ten Hoopen G.M."/>
            <person name="Coulibaly K."/>
            <person name="Kebe B.I."/>
            <person name="Melnick R.L."/>
            <person name="Guiltinan M.J."/>
            <person name="Tyler B.M."/>
            <person name="Meinhardt L.W."/>
            <person name="Bailey B.A."/>
        </authorList>
    </citation>
    <scope>NUCLEOTIDE SEQUENCE [LARGE SCALE GENOMIC DNA]</scope>
    <source>
        <strain evidence="4">sbr112.9</strain>
    </source>
</reference>
<sequence>MEETAPWSSWSCADVGQWLRTLGFQEHVELFAANKISGAILPELTRNALRDDLGIAAFGDRVRISQAIEALIAADDASTSATSTSATSTTATSQQLNQAWLPRDDNALDLVVLHAAPLVIKDSRHRIYPMEKLDLEAERREISNSLLTDVQHKAIHVRFDIATADILRSLMTAWKCTVLHFSGHGLGQRAALCFEDGAGCTHLITPDALRQLMFSGDRREQQVPGVTPVEMKTAEANAGPKPLDGNVQLVFVNACHSQKVASVFLNAGIPHVVAVHSDSLVVDASATMFAKHFYLSLFHGHTVSTAFEIAKGAVRALPTQKRAACCCAHLHEPSCTWMRDGSRHSQHSASQCCCKGHVLAFPHDESSKFLLLGTAPHDVVLFGDIPNGTLRDYTPRYPSNIPSMHGQFIGRNTETYLMVKSLRENAVTACLGAPGIGKSSLIISVAHFVHSRRMFPDGVFYVDLEGQKLSTVRYAIAQSIGMPAADTDEEVFAELGTKNCLLVLDKVEELLDEDENKGEELLHQLISVAPNLKLLLASRRNMHIPSVTPYSLSISELPLHTATELLCLVAPGCSAKLAERLAKICGCLPLAIRVVGRALANARMTVTPERMIEYLERDDHRFETIRELNQVGHKECVDRCIRSSFCHLDEPLRLAFMAFGFFRGSFEIEAAEAVLSSVLTDQKSAGKLTRNSSYSLISSSLSGSGVTTTGSNSSSSTYFPADAYAKTNRSRTRDDDASSVRSLGSQLSNMDGFGFDNDGAMTNDSYDLLDLESSEEIKAREVSVPSASVALEILHQWSLVEFDSKTNRYRMHNLVQLFAEEEAGRMGDECFADSAPVSSSSSAPSSFVAASMGAPPTSIPLRKELLLTWKRRFVRYYCMIVAKASHAYRFEGTLALFDKERANIESAMRLAHELTQQSIEQVRESNSRVQQDLVGDHLGGAPASSASAMRSKSEPTFFTEDGAILKPTIERHSSSFAGSTSAGNTNSTESERRSGGTVSLNNSSIVDALLYTSTAHPCSIILFAAIKGDTFATLHMWQQRK</sequence>
<dbReference type="InterPro" id="IPR001660">
    <property type="entry name" value="SAM"/>
</dbReference>
<dbReference type="PROSITE" id="PS50105">
    <property type="entry name" value="SAM_DOMAIN"/>
    <property type="match status" value="1"/>
</dbReference>
<dbReference type="InterPro" id="IPR007111">
    <property type="entry name" value="NACHT_NTPase"/>
</dbReference>
<dbReference type="Gene3D" id="1.10.150.50">
    <property type="entry name" value="Transcription Factor, Ets-1"/>
    <property type="match status" value="1"/>
</dbReference>
<dbReference type="SUPFAM" id="SSF52540">
    <property type="entry name" value="P-loop containing nucleoside triphosphate hydrolases"/>
    <property type="match status" value="1"/>
</dbReference>
<dbReference type="Gene3D" id="3.40.50.300">
    <property type="entry name" value="P-loop containing nucleotide triphosphate hydrolases"/>
    <property type="match status" value="1"/>
</dbReference>
<dbReference type="Pfam" id="PF00536">
    <property type="entry name" value="SAM_1"/>
    <property type="match status" value="1"/>
</dbReference>
<keyword evidence="4" id="KW-1185">Reference proteome</keyword>
<dbReference type="AlphaFoldDB" id="A0A2P4Y715"/>